<dbReference type="InterPro" id="IPR026341">
    <property type="entry name" value="T9SS_type_B"/>
</dbReference>
<name>A0A2U2XCD3_9FLAO</name>
<dbReference type="NCBIfam" id="TIGR04131">
    <property type="entry name" value="Bac_Flav_CTERM"/>
    <property type="match status" value="1"/>
</dbReference>
<protein>
    <recommendedName>
        <fullName evidence="3">PKD domain-containing protein</fullName>
    </recommendedName>
</protein>
<dbReference type="Gene3D" id="2.60.40.10">
    <property type="entry name" value="Immunoglobulins"/>
    <property type="match status" value="2"/>
</dbReference>
<accession>A0A2U2XCD3</accession>
<gene>
    <name evidence="1" type="ORF">DIT68_09365</name>
</gene>
<dbReference type="InterPro" id="IPR049804">
    <property type="entry name" value="Choice_anch_L"/>
</dbReference>
<comment type="caution">
    <text evidence="1">The sequence shown here is derived from an EMBL/GenBank/DDBJ whole genome shotgun (WGS) entry which is preliminary data.</text>
</comment>
<dbReference type="Proteomes" id="UP000245370">
    <property type="component" value="Unassembled WGS sequence"/>
</dbReference>
<sequence length="929" mass="99815">MKNTYTLLPHNKTKRNLQSLVVLILFFIIQGTSSTISQISAVNPNVTPAYAVTDVLLGQGVVATNITFNGSPFLVNNPQASLNQFTNASAGFPLSGGVILKTENASVITDADLSAITPNNITNGVVLEFDFVPDGDTLSFSYIFTSAEYSSFTCSNFNDVFGFFISGPGISGPYSNNSKNIATIPGSNNIPVGINTLNSGVSSGGATTNCSNLNPNWIANSVLFTTAYNAIYNMSPTISPSGFGPAFNGSTVELTANASVICGETYHIKLAIGNVVDQSYDSGVFLKAGSFASEPNIVIESSNVTSIYLDTVIVEGCDVGSFCFTRSLDQSVDTSIVYYQISGSAVEGIDYSFSNLPNLGDSIILPPGDTTFCLDFSPVNDSIYEGPEDIFLTAYTINSCGDTTFSYGDIWLVDKPLDLVTDAGADTTVCAGGTGTLNGTFTMPTNDIIWTYTGPGTVTFTPDDQTIDADVAFDTPGQYQFFLTESNDSCALIKVDSMIVVYEELLLTTSADTTVCENGEATLIGTATGANPVEYHWGHTNDLTSTQTVQPNASTNYTVYAESVAGCTTPPLIIEVEVLPPLELSSTASQTICPGESINVSATVTGGDNGPYNYTWTDPNGSVVGTSNIINVSPSTTTNYTVMVTDGCESTPKTSTSEVVVAKLPNVKFDVVDGEICTPAEFVLYNETDSLLVEDTYWYISDDQTFMMNDTIDVAIEKPGVYGVQLVVVTPDGCIDSLTNNEMLTVYPKPKADFTYYPKPATILNSEVNFQNYSEDADTYSWTFLGGTPEFSVLKDPKTKYPEGQVGTFSVEMIAVSMFDCKDTITKTVEVIPEVLIFTPNSFTPDGDELNPTWKPTIEGIDKMNVTVEIYNRWGEKVWESHDLNVGWDGTYGQGGALVKSGTYIYKIQATNLINDEKYVWDGIITVIY</sequence>
<dbReference type="NCBIfam" id="NF038133">
    <property type="entry name" value="choice_anch_L"/>
    <property type="match status" value="1"/>
</dbReference>
<dbReference type="RefSeq" id="WP_109359536.1">
    <property type="nucleotide sequence ID" value="NZ_QFRJ01000006.1"/>
</dbReference>
<reference evidence="1 2" key="1">
    <citation type="submission" date="2018-05" db="EMBL/GenBank/DDBJ databases">
        <title>Brumimicrobium oceani sp. nov., isolated from coastal sediment.</title>
        <authorList>
            <person name="Kou Y."/>
        </authorList>
    </citation>
    <scope>NUCLEOTIDE SEQUENCE [LARGE SCALE GENOMIC DNA]</scope>
    <source>
        <strain evidence="1 2">C305</strain>
    </source>
</reference>
<dbReference type="SUPFAM" id="SSF49299">
    <property type="entry name" value="PKD domain"/>
    <property type="match status" value="1"/>
</dbReference>
<proteinExistence type="predicted"/>
<dbReference type="InterPro" id="IPR013783">
    <property type="entry name" value="Ig-like_fold"/>
</dbReference>
<organism evidence="1 2">
    <name type="scientific">Brumimicrobium oceani</name>
    <dbReference type="NCBI Taxonomy" id="2100725"/>
    <lineage>
        <taxon>Bacteria</taxon>
        <taxon>Pseudomonadati</taxon>
        <taxon>Bacteroidota</taxon>
        <taxon>Flavobacteriia</taxon>
        <taxon>Flavobacteriales</taxon>
        <taxon>Crocinitomicaceae</taxon>
        <taxon>Brumimicrobium</taxon>
    </lineage>
</organism>
<dbReference type="Gene3D" id="2.60.40.2030">
    <property type="match status" value="1"/>
</dbReference>
<dbReference type="EMBL" id="QFRJ01000006">
    <property type="protein sequence ID" value="PWH85455.1"/>
    <property type="molecule type" value="Genomic_DNA"/>
</dbReference>
<keyword evidence="2" id="KW-1185">Reference proteome</keyword>
<evidence type="ECO:0000313" key="2">
    <source>
        <dbReference type="Proteomes" id="UP000245370"/>
    </source>
</evidence>
<reference evidence="1 2" key="2">
    <citation type="submission" date="2018-05" db="EMBL/GenBank/DDBJ databases">
        <authorList>
            <person name="Lanie J.A."/>
            <person name="Ng W.-L."/>
            <person name="Kazmierczak K.M."/>
            <person name="Andrzejewski T.M."/>
            <person name="Davidsen T.M."/>
            <person name="Wayne K.J."/>
            <person name="Tettelin H."/>
            <person name="Glass J.I."/>
            <person name="Rusch D."/>
            <person name="Podicherti R."/>
            <person name="Tsui H.-C.T."/>
            <person name="Winkler M.E."/>
        </authorList>
    </citation>
    <scope>NUCLEOTIDE SEQUENCE [LARGE SCALE GENOMIC DNA]</scope>
    <source>
        <strain evidence="1 2">C305</strain>
    </source>
</reference>
<dbReference type="InterPro" id="IPR038081">
    <property type="entry name" value="CalX-like_sf"/>
</dbReference>
<dbReference type="OrthoDB" id="9765926at2"/>
<dbReference type="SUPFAM" id="SSF141072">
    <property type="entry name" value="CalX-like"/>
    <property type="match status" value="1"/>
</dbReference>
<dbReference type="Pfam" id="PF13585">
    <property type="entry name" value="CHU_C"/>
    <property type="match status" value="1"/>
</dbReference>
<dbReference type="InterPro" id="IPR035986">
    <property type="entry name" value="PKD_dom_sf"/>
</dbReference>
<evidence type="ECO:0008006" key="3">
    <source>
        <dbReference type="Google" id="ProtNLM"/>
    </source>
</evidence>
<evidence type="ECO:0000313" key="1">
    <source>
        <dbReference type="EMBL" id="PWH85455.1"/>
    </source>
</evidence>
<dbReference type="AlphaFoldDB" id="A0A2U2XCD3"/>